<evidence type="ECO:0000313" key="4">
    <source>
        <dbReference type="Proteomes" id="UP000799444"/>
    </source>
</evidence>
<dbReference type="Proteomes" id="UP000799444">
    <property type="component" value="Unassembled WGS sequence"/>
</dbReference>
<reference evidence="3" key="1">
    <citation type="journal article" date="2020" name="Stud. Mycol.">
        <title>101 Dothideomycetes genomes: a test case for predicting lifestyles and emergence of pathogens.</title>
        <authorList>
            <person name="Haridas S."/>
            <person name="Albert R."/>
            <person name="Binder M."/>
            <person name="Bloem J."/>
            <person name="Labutti K."/>
            <person name="Salamov A."/>
            <person name="Andreopoulos B."/>
            <person name="Baker S."/>
            <person name="Barry K."/>
            <person name="Bills G."/>
            <person name="Bluhm B."/>
            <person name="Cannon C."/>
            <person name="Castanera R."/>
            <person name="Culley D."/>
            <person name="Daum C."/>
            <person name="Ezra D."/>
            <person name="Gonzalez J."/>
            <person name="Henrissat B."/>
            <person name="Kuo A."/>
            <person name="Liang C."/>
            <person name="Lipzen A."/>
            <person name="Lutzoni F."/>
            <person name="Magnuson J."/>
            <person name="Mondo S."/>
            <person name="Nolan M."/>
            <person name="Ohm R."/>
            <person name="Pangilinan J."/>
            <person name="Park H.-J."/>
            <person name="Ramirez L."/>
            <person name="Alfaro M."/>
            <person name="Sun H."/>
            <person name="Tritt A."/>
            <person name="Yoshinaga Y."/>
            <person name="Zwiers L.-H."/>
            <person name="Turgeon B."/>
            <person name="Goodwin S."/>
            <person name="Spatafora J."/>
            <person name="Crous P."/>
            <person name="Grigoriev I."/>
        </authorList>
    </citation>
    <scope>NUCLEOTIDE SEQUENCE</scope>
    <source>
        <strain evidence="3">CBS 125425</strain>
    </source>
</reference>
<feature type="region of interest" description="Disordered" evidence="1">
    <location>
        <begin position="53"/>
        <end position="201"/>
    </location>
</feature>
<feature type="compositionally biased region" description="Polar residues" evidence="1">
    <location>
        <begin position="180"/>
        <end position="190"/>
    </location>
</feature>
<dbReference type="AlphaFoldDB" id="A0A9P4UY02"/>
<feature type="compositionally biased region" description="Basic and acidic residues" evidence="1">
    <location>
        <begin position="68"/>
        <end position="81"/>
    </location>
</feature>
<dbReference type="PANTHER" id="PTHR22093">
    <property type="entry name" value="LEUKOCYTE RECEPTOR CLUSTER LRC MEMBER 1"/>
    <property type="match status" value="1"/>
</dbReference>
<dbReference type="InterPro" id="IPR019339">
    <property type="entry name" value="CIR_N_dom"/>
</dbReference>
<dbReference type="InterPro" id="IPR039875">
    <property type="entry name" value="LENG1-like"/>
</dbReference>
<evidence type="ECO:0000259" key="2">
    <source>
        <dbReference type="SMART" id="SM01083"/>
    </source>
</evidence>
<feature type="compositionally biased region" description="Basic and acidic residues" evidence="1">
    <location>
        <begin position="305"/>
        <end position="314"/>
    </location>
</feature>
<feature type="compositionally biased region" description="Basic and acidic residues" evidence="1">
    <location>
        <begin position="282"/>
        <end position="292"/>
    </location>
</feature>
<feature type="compositionally biased region" description="Basic and acidic residues" evidence="1">
    <location>
        <begin position="140"/>
        <end position="164"/>
    </location>
</feature>
<dbReference type="EMBL" id="ML996207">
    <property type="protein sequence ID" value="KAF2730874.1"/>
    <property type="molecule type" value="Genomic_DNA"/>
</dbReference>
<protein>
    <recommendedName>
        <fullName evidence="2">CBF1-interacting co-repressor CIR N-terminal domain-containing protein</fullName>
    </recommendedName>
</protein>
<dbReference type="SMART" id="SM01083">
    <property type="entry name" value="Cir_N"/>
    <property type="match status" value="1"/>
</dbReference>
<gene>
    <name evidence="3" type="ORF">EJ04DRAFT_28896</name>
</gene>
<feature type="compositionally biased region" description="Basic residues" evidence="1">
    <location>
        <begin position="293"/>
        <end position="304"/>
    </location>
</feature>
<organism evidence="3 4">
    <name type="scientific">Polyplosphaeria fusca</name>
    <dbReference type="NCBI Taxonomy" id="682080"/>
    <lineage>
        <taxon>Eukaryota</taxon>
        <taxon>Fungi</taxon>
        <taxon>Dikarya</taxon>
        <taxon>Ascomycota</taxon>
        <taxon>Pezizomycotina</taxon>
        <taxon>Dothideomycetes</taxon>
        <taxon>Pleosporomycetidae</taxon>
        <taxon>Pleosporales</taxon>
        <taxon>Tetraplosphaeriaceae</taxon>
        <taxon>Polyplosphaeria</taxon>
    </lineage>
</organism>
<proteinExistence type="predicted"/>
<dbReference type="PANTHER" id="PTHR22093:SF0">
    <property type="entry name" value="LEUKOCYTE RECEPTOR CLUSTER MEMBER 1"/>
    <property type="match status" value="1"/>
</dbReference>
<evidence type="ECO:0000313" key="3">
    <source>
        <dbReference type="EMBL" id="KAF2730874.1"/>
    </source>
</evidence>
<feature type="compositionally biased region" description="Basic and acidic residues" evidence="1">
    <location>
        <begin position="245"/>
        <end position="270"/>
    </location>
</feature>
<keyword evidence="4" id="KW-1185">Reference proteome</keyword>
<feature type="domain" description="CBF1-interacting co-repressor CIR N-terminal" evidence="2">
    <location>
        <begin position="10"/>
        <end position="46"/>
    </location>
</feature>
<feature type="compositionally biased region" description="Basic and acidic residues" evidence="1">
    <location>
        <begin position="352"/>
        <end position="404"/>
    </location>
</feature>
<comment type="caution">
    <text evidence="3">The sequence shown here is derived from an EMBL/GenBank/DDBJ whole genome shotgun (WGS) entry which is preliminary data.</text>
</comment>
<feature type="compositionally biased region" description="Basic residues" evidence="1">
    <location>
        <begin position="271"/>
        <end position="281"/>
    </location>
</feature>
<evidence type="ECO:0000256" key="1">
    <source>
        <dbReference type="SAM" id="MobiDB-lite"/>
    </source>
</evidence>
<name>A0A9P4UY02_9PLEO</name>
<sequence>MPLHLLPKKSWNVYNPQNIARVKADEAAAAAREAAQEQRLEEHDAACRAAILRGEAPPPPPEPLAQDEGQHFNRPRDGAGRDRKHRRLAGEDDTDRDIRLARTATGQRDEDNVAVMKMRNPKIDAPLTDEAGHINLFPVDPKEQPRRERDREAKKEKKKERQSEDSASMRLSNAVGKGGTTQPWYAGSSSHAKKTASTDESFLHFENVDVWGNEDPNRTKREQARIAAADPLVLMKKGQAALQEWKAHQRNVAEEQDRQLKEIKAAQKSERRQHRHHHRSKKNPDNDEVTDRHRSKHGHHHRRRDDRSRSPETSHHRRRRDDRSLSPDASYRRRRRDERSMSPEASHHRRRYERDDREGEYHRRESSWERRHVRQDRSADRHGYRARSRSRDRAHDSHSSRRRT</sequence>
<feature type="region of interest" description="Disordered" evidence="1">
    <location>
        <begin position="238"/>
        <end position="404"/>
    </location>
</feature>
<accession>A0A9P4UY02</accession>
<dbReference type="OrthoDB" id="2159131at2759"/>